<evidence type="ECO:0000313" key="3">
    <source>
        <dbReference type="EMBL" id="CAE7321476.1"/>
    </source>
</evidence>
<feature type="non-terminal residue" evidence="3">
    <location>
        <position position="277"/>
    </location>
</feature>
<keyword evidence="2" id="KW-0472">Membrane</keyword>
<keyword evidence="2" id="KW-1133">Transmembrane helix</keyword>
<proteinExistence type="predicted"/>
<dbReference type="Proteomes" id="UP000649617">
    <property type="component" value="Unassembled WGS sequence"/>
</dbReference>
<accession>A0A812NNZ3</accession>
<protein>
    <submittedName>
        <fullName evidence="3">Crtp1 protein</fullName>
    </submittedName>
</protein>
<keyword evidence="4" id="KW-1185">Reference proteome</keyword>
<dbReference type="AlphaFoldDB" id="A0A812NNZ3"/>
<keyword evidence="2" id="KW-0812">Transmembrane</keyword>
<dbReference type="EMBL" id="CAJNIZ010011559">
    <property type="protein sequence ID" value="CAE7321476.1"/>
    <property type="molecule type" value="Genomic_DNA"/>
</dbReference>
<reference evidence="3" key="1">
    <citation type="submission" date="2021-02" db="EMBL/GenBank/DDBJ databases">
        <authorList>
            <person name="Dougan E. K."/>
            <person name="Rhodes N."/>
            <person name="Thang M."/>
            <person name="Chan C."/>
        </authorList>
    </citation>
    <scope>NUCLEOTIDE SEQUENCE</scope>
</reference>
<evidence type="ECO:0000256" key="2">
    <source>
        <dbReference type="SAM" id="Phobius"/>
    </source>
</evidence>
<gene>
    <name evidence="3" type="primary">crtp1</name>
    <name evidence="3" type="ORF">SPIL2461_LOCUS7426</name>
</gene>
<evidence type="ECO:0000313" key="4">
    <source>
        <dbReference type="Proteomes" id="UP000649617"/>
    </source>
</evidence>
<feature type="region of interest" description="Disordered" evidence="1">
    <location>
        <begin position="253"/>
        <end position="277"/>
    </location>
</feature>
<sequence length="277" mass="31150">APTERERISGRELKFEAAVITICATVIHALLGALLLASVASVMITLLYPGIGEILRHFLHYSWMHYTHWYDRQTLKPIGRWDAFILHVRDLQLIHGFHVSIDGRHQEDGFVTIQFHATEDPYNVVATRSVPVRAIMQKNMNPFEGDNVNINITSWRSILVVNIMYQQQNGAQPQRVAGGLWDPWTGRLLRKCFSNATICDPDPGQGGKMKLWDFQDLIDSDGKPKEGCYVEARVNLSPCNGLLSLQMTHLGPRPVLEERDDPSDQPSKESVQGPGAS</sequence>
<name>A0A812NNZ3_SYMPI</name>
<evidence type="ECO:0000256" key="1">
    <source>
        <dbReference type="SAM" id="MobiDB-lite"/>
    </source>
</evidence>
<dbReference type="OrthoDB" id="10499906at2759"/>
<comment type="caution">
    <text evidence="3">The sequence shown here is derived from an EMBL/GenBank/DDBJ whole genome shotgun (WGS) entry which is preliminary data.</text>
</comment>
<organism evidence="3 4">
    <name type="scientific">Symbiodinium pilosum</name>
    <name type="common">Dinoflagellate</name>
    <dbReference type="NCBI Taxonomy" id="2952"/>
    <lineage>
        <taxon>Eukaryota</taxon>
        <taxon>Sar</taxon>
        <taxon>Alveolata</taxon>
        <taxon>Dinophyceae</taxon>
        <taxon>Suessiales</taxon>
        <taxon>Symbiodiniaceae</taxon>
        <taxon>Symbiodinium</taxon>
    </lineage>
</organism>
<feature type="transmembrane region" description="Helical" evidence="2">
    <location>
        <begin position="17"/>
        <end position="48"/>
    </location>
</feature>